<feature type="transmembrane region" description="Helical" evidence="6">
    <location>
        <begin position="376"/>
        <end position="395"/>
    </location>
</feature>
<dbReference type="PANTHER" id="PTHR33406:SF13">
    <property type="entry name" value="MEMBRANE PROTEIN YDFJ"/>
    <property type="match status" value="1"/>
</dbReference>
<dbReference type="Pfam" id="PF03176">
    <property type="entry name" value="MMPL"/>
    <property type="match status" value="2"/>
</dbReference>
<keyword evidence="9" id="KW-1185">Reference proteome</keyword>
<dbReference type="NCBIfam" id="TIGR03480">
    <property type="entry name" value="HpnN"/>
    <property type="match status" value="1"/>
</dbReference>
<dbReference type="Proteomes" id="UP001225378">
    <property type="component" value="Chromosome"/>
</dbReference>
<dbReference type="AlphaFoldDB" id="A0AAU7NSA5"/>
<dbReference type="InterPro" id="IPR004869">
    <property type="entry name" value="MMPL_dom"/>
</dbReference>
<evidence type="ECO:0000256" key="4">
    <source>
        <dbReference type="ARBA" id="ARBA00022989"/>
    </source>
</evidence>
<feature type="transmembrane region" description="Helical" evidence="6">
    <location>
        <begin position="747"/>
        <end position="767"/>
    </location>
</feature>
<feature type="transmembrane region" description="Helical" evidence="6">
    <location>
        <begin position="720"/>
        <end position="740"/>
    </location>
</feature>
<feature type="transmembrane region" description="Helical" evidence="6">
    <location>
        <begin position="407"/>
        <end position="432"/>
    </location>
</feature>
<keyword evidence="5 6" id="KW-0472">Membrane</keyword>
<gene>
    <name evidence="8" type="ORF">Q9L42_016200</name>
</gene>
<name>A0AAU7NSA5_9GAMM</name>
<dbReference type="PROSITE" id="PS50156">
    <property type="entry name" value="SSD"/>
    <property type="match status" value="1"/>
</dbReference>
<accession>A0AAU7NSA5</accession>
<dbReference type="SUPFAM" id="SSF82866">
    <property type="entry name" value="Multidrug efflux transporter AcrB transmembrane domain"/>
    <property type="match status" value="2"/>
</dbReference>
<keyword evidence="3 6" id="KW-0812">Transmembrane</keyword>
<dbReference type="PANTHER" id="PTHR33406">
    <property type="entry name" value="MEMBRANE PROTEIN MJ1562-RELATED"/>
    <property type="match status" value="1"/>
</dbReference>
<feature type="transmembrane region" description="Helical" evidence="6">
    <location>
        <begin position="843"/>
        <end position="864"/>
    </location>
</feature>
<feature type="transmembrane region" description="Helical" evidence="6">
    <location>
        <begin position="461"/>
        <end position="479"/>
    </location>
</feature>
<dbReference type="InterPro" id="IPR017841">
    <property type="entry name" value="Hopanoid_biosynth_HpnN"/>
</dbReference>
<evidence type="ECO:0000313" key="9">
    <source>
        <dbReference type="Proteomes" id="UP001225378"/>
    </source>
</evidence>
<comment type="subcellular location">
    <subcellularLocation>
        <location evidence="1">Cell membrane</location>
        <topology evidence="1">Multi-pass membrane protein</topology>
    </subcellularLocation>
</comment>
<feature type="transmembrane region" description="Helical" evidence="6">
    <location>
        <begin position="20"/>
        <end position="41"/>
    </location>
</feature>
<feature type="transmembrane region" description="Helical" evidence="6">
    <location>
        <begin position="773"/>
        <end position="794"/>
    </location>
</feature>
<feature type="transmembrane region" description="Helical" evidence="6">
    <location>
        <begin position="815"/>
        <end position="837"/>
    </location>
</feature>
<protein>
    <submittedName>
        <fullName evidence="8">MMPL family transporter</fullName>
    </submittedName>
</protein>
<dbReference type="KEGG" id="mech:Q9L42_016200"/>
<organism evidence="8 9">
    <name type="scientific">Methylomarinum roseum</name>
    <dbReference type="NCBI Taxonomy" id="3067653"/>
    <lineage>
        <taxon>Bacteria</taxon>
        <taxon>Pseudomonadati</taxon>
        <taxon>Pseudomonadota</taxon>
        <taxon>Gammaproteobacteria</taxon>
        <taxon>Methylococcales</taxon>
        <taxon>Methylococcaceae</taxon>
        <taxon>Methylomarinum</taxon>
    </lineage>
</organism>
<feature type="transmembrane region" description="Helical" evidence="6">
    <location>
        <begin position="303"/>
        <end position="326"/>
    </location>
</feature>
<feature type="transmembrane region" description="Helical" evidence="6">
    <location>
        <begin position="332"/>
        <end position="355"/>
    </location>
</feature>
<reference evidence="8 9" key="1">
    <citation type="journal article" date="2024" name="Microbiology">
        <title>Methylomarinum rosea sp. nov., a novel halophilic methanotrophic bacterium from the hypersaline Lake Elton.</title>
        <authorList>
            <person name="Suleimanov R.Z."/>
            <person name="Oshkin I.Y."/>
            <person name="Danilova O.V."/>
            <person name="Suzina N.E."/>
            <person name="Dedysh S.N."/>
        </authorList>
    </citation>
    <scope>NUCLEOTIDE SEQUENCE [LARGE SCALE GENOMIC DNA]</scope>
    <source>
        <strain evidence="8 9">Ch1-1</strain>
    </source>
</reference>
<sequence>MARHPSSYIESFLCCWSSRVLRFPLTLILLTSIFAGFSLYYTINNLGVNTNTGQMLSPDLPFQKNRMRLESAFPQDAGAIILVVEATTPEETSIAASRLKKQLIAQTNHFESAYIPTDNAFFRQQALLYLDVDELDDLAGKLTDAQPFIGYLSQHYHLEGLFSIIIKALEQEPDELPMDLNPLLKSIDETVVKQLQGRPGNMSWQSLLAAGKLNTDSNRTIVIAKPKMRFDEIMPAEHALTAARTSSSDIMKANPSVRIRITGETALEHEELESVAKGAEIAGIASLILVCSALLIALRSFKLLLATFISLILGLILTAGFATVAIGHLNLISIAFAVLYIGLGVDYAIHLCLHYRECRAEGMENNEAINNSVKTIGVSLFLCAITTALGFLAFIPTDYSGVSELGIISGAGMFIGLLISLTILPALLKILVVKNVKPIRSSFKPSFLTTLPFHHATRIRVYSVIFALASAAILTQLRFDSNPINLRNPDSESVSTIKELLKSKTDSPFSLASLAPDLKTAQQLAEQFQALPSVHDTIVLSNLVPENQDEKLYIIEELALILGNQLSNFDKKQLNNTQPLAAIKDFIADSERYLSTHRQAPSKTELERLTQDLRTLINSENASDQAKALEKRILGLLPFTMNRLRTSLTAQPFQIDNIPGYLSSHWLSDNGLYKILITPEYDQNKVENLKQFVAEAQSVDPSVSGLPVADQASGNAVVRAFIEAFGGALIAIFILLLLILKSLKNSLLVLGPLLLAGLLTGAANVLLNNPFNFANIIALPLLMGMGVDSGIHILHRLQSEQFNSANILESSSARGVFFSSLTTLCSFSSLAFTPHLGTASMGLLLAIGITFTLLCTLIVLPAFYGKRV</sequence>
<evidence type="ECO:0000256" key="1">
    <source>
        <dbReference type="ARBA" id="ARBA00004651"/>
    </source>
</evidence>
<dbReference type="EMBL" id="CP157743">
    <property type="protein sequence ID" value="XBS19882.1"/>
    <property type="molecule type" value="Genomic_DNA"/>
</dbReference>
<dbReference type="RefSeq" id="WP_349431411.1">
    <property type="nucleotide sequence ID" value="NZ_CP157743.1"/>
</dbReference>
<evidence type="ECO:0000256" key="6">
    <source>
        <dbReference type="SAM" id="Phobius"/>
    </source>
</evidence>
<dbReference type="Gene3D" id="1.20.1640.10">
    <property type="entry name" value="Multidrug efflux transporter AcrB transmembrane domain"/>
    <property type="match status" value="2"/>
</dbReference>
<feature type="domain" description="SSD" evidence="7">
    <location>
        <begin position="283"/>
        <end position="430"/>
    </location>
</feature>
<evidence type="ECO:0000313" key="8">
    <source>
        <dbReference type="EMBL" id="XBS19882.1"/>
    </source>
</evidence>
<evidence type="ECO:0000259" key="7">
    <source>
        <dbReference type="PROSITE" id="PS50156"/>
    </source>
</evidence>
<dbReference type="InterPro" id="IPR050545">
    <property type="entry name" value="Mycobact_MmpL"/>
</dbReference>
<evidence type="ECO:0000256" key="2">
    <source>
        <dbReference type="ARBA" id="ARBA00022475"/>
    </source>
</evidence>
<proteinExistence type="predicted"/>
<evidence type="ECO:0000256" key="3">
    <source>
        <dbReference type="ARBA" id="ARBA00022692"/>
    </source>
</evidence>
<dbReference type="GO" id="GO:0005886">
    <property type="term" value="C:plasma membrane"/>
    <property type="evidence" value="ECO:0007669"/>
    <property type="project" value="UniProtKB-SubCell"/>
</dbReference>
<evidence type="ECO:0000256" key="5">
    <source>
        <dbReference type="ARBA" id="ARBA00023136"/>
    </source>
</evidence>
<keyword evidence="4 6" id="KW-1133">Transmembrane helix</keyword>
<dbReference type="InterPro" id="IPR000731">
    <property type="entry name" value="SSD"/>
</dbReference>
<feature type="transmembrane region" description="Helical" evidence="6">
    <location>
        <begin position="281"/>
        <end position="298"/>
    </location>
</feature>
<keyword evidence="2" id="KW-1003">Cell membrane</keyword>